<dbReference type="PANTHER" id="PTHR31118">
    <property type="entry name" value="CYCLASE-LIKE PROTEIN 2"/>
    <property type="match status" value="1"/>
</dbReference>
<dbReference type="Gene3D" id="3.50.30.50">
    <property type="entry name" value="Putative cyclase"/>
    <property type="match status" value="1"/>
</dbReference>
<keyword evidence="1" id="KW-0732">Signal</keyword>
<protein>
    <submittedName>
        <fullName evidence="2">Cyclase family protein</fullName>
        <ecNumber evidence="2">3.5.-.-</ecNumber>
    </submittedName>
</protein>
<evidence type="ECO:0000313" key="2">
    <source>
        <dbReference type="EMBL" id="MFD2740064.1"/>
    </source>
</evidence>
<dbReference type="InterPro" id="IPR007325">
    <property type="entry name" value="KFase/CYL"/>
</dbReference>
<feature type="chain" id="PRO_5045222629" evidence="1">
    <location>
        <begin position="21"/>
        <end position="260"/>
    </location>
</feature>
<proteinExistence type="predicted"/>
<dbReference type="EC" id="3.5.-.-" evidence="2"/>
<gene>
    <name evidence="2" type="ORF">ACFSUD_10820</name>
</gene>
<keyword evidence="3" id="KW-1185">Reference proteome</keyword>
<dbReference type="GO" id="GO:0016787">
    <property type="term" value="F:hydrolase activity"/>
    <property type="evidence" value="ECO:0007669"/>
    <property type="project" value="UniProtKB-KW"/>
</dbReference>
<feature type="signal peptide" evidence="1">
    <location>
        <begin position="1"/>
        <end position="20"/>
    </location>
</feature>
<dbReference type="RefSeq" id="WP_386374267.1">
    <property type="nucleotide sequence ID" value="NZ_JBHUMP010000008.1"/>
</dbReference>
<name>A0ABW5U578_9RHOB</name>
<keyword evidence="2" id="KW-0378">Hydrolase</keyword>
<comment type="caution">
    <text evidence="2">The sequence shown here is derived from an EMBL/GenBank/DDBJ whole genome shotgun (WGS) entry which is preliminary data.</text>
</comment>
<dbReference type="EMBL" id="JBHUMP010000008">
    <property type="protein sequence ID" value="MFD2740064.1"/>
    <property type="molecule type" value="Genomic_DNA"/>
</dbReference>
<dbReference type="InterPro" id="IPR037175">
    <property type="entry name" value="KFase_sf"/>
</dbReference>
<sequence length="260" mass="27335">MNRHFIALAALILSAAPGFSQDLTQGSWVDLTHPFNADSVYWPTAETFTQTEVFAGHTDGGYFYSAYNFAAAEHGGTHIDAPIHFAEGALKVDELPIGQLVGPGFVIDVSAQAEADVDYQVTAADITGFEAEHGQIPQGAIVLLRTGRAGLYPDRESYMGTAERGEAAVANLHFPGLGLEGATLLVERGIAAVGLDTPSIDHGQSQDFATHVELMTHDIPAFENVADMSGLPATGSTIIALPMKIEGGSGGPLRIVAHLP</sequence>
<reference evidence="3" key="1">
    <citation type="journal article" date="2019" name="Int. J. Syst. Evol. Microbiol.">
        <title>The Global Catalogue of Microorganisms (GCM) 10K type strain sequencing project: providing services to taxonomists for standard genome sequencing and annotation.</title>
        <authorList>
            <consortium name="The Broad Institute Genomics Platform"/>
            <consortium name="The Broad Institute Genome Sequencing Center for Infectious Disease"/>
            <person name="Wu L."/>
            <person name="Ma J."/>
        </authorList>
    </citation>
    <scope>NUCLEOTIDE SEQUENCE [LARGE SCALE GENOMIC DNA]</scope>
    <source>
        <strain evidence="3">TISTR 2562</strain>
    </source>
</reference>
<evidence type="ECO:0000256" key="1">
    <source>
        <dbReference type="SAM" id="SignalP"/>
    </source>
</evidence>
<dbReference type="Proteomes" id="UP001597474">
    <property type="component" value="Unassembled WGS sequence"/>
</dbReference>
<dbReference type="Pfam" id="PF04199">
    <property type="entry name" value="Cyclase"/>
    <property type="match status" value="1"/>
</dbReference>
<dbReference type="SUPFAM" id="SSF102198">
    <property type="entry name" value="Putative cyclase"/>
    <property type="match status" value="1"/>
</dbReference>
<organism evidence="2 3">
    <name type="scientific">Sulfitobacter aestuarii</name>
    <dbReference type="NCBI Taxonomy" id="2161676"/>
    <lineage>
        <taxon>Bacteria</taxon>
        <taxon>Pseudomonadati</taxon>
        <taxon>Pseudomonadota</taxon>
        <taxon>Alphaproteobacteria</taxon>
        <taxon>Rhodobacterales</taxon>
        <taxon>Roseobacteraceae</taxon>
        <taxon>Sulfitobacter</taxon>
    </lineage>
</organism>
<dbReference type="PANTHER" id="PTHR31118:SF12">
    <property type="entry name" value="CYCLASE-LIKE PROTEIN 2"/>
    <property type="match status" value="1"/>
</dbReference>
<evidence type="ECO:0000313" key="3">
    <source>
        <dbReference type="Proteomes" id="UP001597474"/>
    </source>
</evidence>
<accession>A0ABW5U578</accession>